<protein>
    <submittedName>
        <fullName evidence="1">Uncharacterized protein</fullName>
    </submittedName>
</protein>
<evidence type="ECO:0000313" key="2">
    <source>
        <dbReference type="Proteomes" id="UP001151760"/>
    </source>
</evidence>
<name>A0ABQ5CU27_9ASTR</name>
<dbReference type="PANTHER" id="PTHR34222:SF99">
    <property type="entry name" value="PROTEIN, PUTATIVE-RELATED"/>
    <property type="match status" value="1"/>
</dbReference>
<reference evidence="1" key="1">
    <citation type="journal article" date="2022" name="Int. J. Mol. Sci.">
        <title>Draft Genome of Tanacetum Coccineum: Genomic Comparison of Closely Related Tanacetum-Family Plants.</title>
        <authorList>
            <person name="Yamashiro T."/>
            <person name="Shiraishi A."/>
            <person name="Nakayama K."/>
            <person name="Satake H."/>
        </authorList>
    </citation>
    <scope>NUCLEOTIDE SEQUENCE</scope>
</reference>
<evidence type="ECO:0000313" key="1">
    <source>
        <dbReference type="EMBL" id="GJT29612.1"/>
    </source>
</evidence>
<reference evidence="1" key="2">
    <citation type="submission" date="2022-01" db="EMBL/GenBank/DDBJ databases">
        <authorList>
            <person name="Yamashiro T."/>
            <person name="Shiraishi A."/>
            <person name="Satake H."/>
            <person name="Nakayama K."/>
        </authorList>
    </citation>
    <scope>NUCLEOTIDE SEQUENCE</scope>
</reference>
<gene>
    <name evidence="1" type="ORF">Tco_0909887</name>
</gene>
<organism evidence="1 2">
    <name type="scientific">Tanacetum coccineum</name>
    <dbReference type="NCBI Taxonomy" id="301880"/>
    <lineage>
        <taxon>Eukaryota</taxon>
        <taxon>Viridiplantae</taxon>
        <taxon>Streptophyta</taxon>
        <taxon>Embryophyta</taxon>
        <taxon>Tracheophyta</taxon>
        <taxon>Spermatophyta</taxon>
        <taxon>Magnoliopsida</taxon>
        <taxon>eudicotyledons</taxon>
        <taxon>Gunneridae</taxon>
        <taxon>Pentapetalae</taxon>
        <taxon>asterids</taxon>
        <taxon>campanulids</taxon>
        <taxon>Asterales</taxon>
        <taxon>Asteraceae</taxon>
        <taxon>Asteroideae</taxon>
        <taxon>Anthemideae</taxon>
        <taxon>Anthemidinae</taxon>
        <taxon>Tanacetum</taxon>
    </lineage>
</organism>
<dbReference type="Proteomes" id="UP001151760">
    <property type="component" value="Unassembled WGS sequence"/>
</dbReference>
<sequence length="408" mass="45812">MGSNTMAYIIRQVKASSIIKIQIVYEFKRFLDRLIDDDAIDVPHEDAQATIGDTNDPFTSISMSKNFADKNIAANDAYILIDDIFGKNKTGFIDGSYKRSNTDEVLGRRAKHVCEELMETYDKVDGSITFGLHHKIHTLKQNGSSIADYYHKLNAMWKQFDAMIELRKCTCHAVDNLKNYNKLIKLMQFLMGLDDYYMQIRSSILSREVLPDVRCAYATISSEESHRVASGSIAGSSQKNQAYAFVSNIIGYPVDFGKKKLGQNVKGKNISNNNSVGSSSSSGFTDEQMTTLISLIKDNKVERMCRPIWQSKMISDGKIVNSSANQHMTNTDKELNNVYDISHIKIKVDHPNGTKALISKIGNLRLPNGLVLFDVLVVTKYYVSLISVHKLAKDNKILVAFDESRCIS</sequence>
<accession>A0ABQ5CU27</accession>
<dbReference type="PANTHER" id="PTHR34222">
    <property type="entry name" value="GAG_PRE-INTEGRS DOMAIN-CONTAINING PROTEIN"/>
    <property type="match status" value="1"/>
</dbReference>
<keyword evidence="2" id="KW-1185">Reference proteome</keyword>
<comment type="caution">
    <text evidence="1">The sequence shown here is derived from an EMBL/GenBank/DDBJ whole genome shotgun (WGS) entry which is preliminary data.</text>
</comment>
<dbReference type="EMBL" id="BQNB010014557">
    <property type="protein sequence ID" value="GJT29612.1"/>
    <property type="molecule type" value="Genomic_DNA"/>
</dbReference>
<proteinExistence type="predicted"/>